<organism evidence="2 3">
    <name type="scientific">Acetobacter tropicalis NBRC 101654</name>
    <dbReference type="NCBI Taxonomy" id="749388"/>
    <lineage>
        <taxon>Bacteria</taxon>
        <taxon>Pseudomonadati</taxon>
        <taxon>Pseudomonadota</taxon>
        <taxon>Alphaproteobacteria</taxon>
        <taxon>Acetobacterales</taxon>
        <taxon>Acetobacteraceae</taxon>
        <taxon>Acetobacter</taxon>
    </lineage>
</organism>
<reference evidence="2 3" key="1">
    <citation type="journal article" date="2011" name="Biochem. Biophys. Res. Commun.">
        <title>Increased number of Arginine-based salt bridges contributes to the thermotolerance of thermotolerant acetic acid bacteria, Acetobacter tropicalis SKU1100.</title>
        <authorList>
            <person name="Matsutani M."/>
            <person name="Hirakawa H."/>
            <person name="Nishikura M."/>
            <person name="Soemphol W."/>
            <person name="Ali I.A.I."/>
            <person name="Yakushi T."/>
            <person name="Matsushita K."/>
        </authorList>
    </citation>
    <scope>NUCLEOTIDE SEQUENCE [LARGE SCALE GENOMIC DNA]</scope>
    <source>
        <strain evidence="2 3">NBRC 101654</strain>
    </source>
</reference>
<gene>
    <name evidence="2" type="ORF">ATPR_3239</name>
</gene>
<comment type="caution">
    <text evidence="2">The sequence shown here is derived from an EMBL/GenBank/DDBJ whole genome shotgun (WGS) entry which is preliminary data.</text>
</comment>
<dbReference type="Proteomes" id="UP000004319">
    <property type="component" value="Unassembled WGS sequence"/>
</dbReference>
<dbReference type="EMBL" id="BABS01000194">
    <property type="protein sequence ID" value="GAA10235.1"/>
    <property type="molecule type" value="Genomic_DNA"/>
</dbReference>
<proteinExistence type="predicted"/>
<sequence length="52" mass="5885">MAMIREPGDLPLLSHQPSGGMTEGRREYMPVCLMPRSFLMNQAMDSFTALIR</sequence>
<dbReference type="AlphaFoldDB" id="F7VIP0"/>
<evidence type="ECO:0000256" key="1">
    <source>
        <dbReference type="SAM" id="MobiDB-lite"/>
    </source>
</evidence>
<accession>F7VIP0</accession>
<feature type="region of interest" description="Disordered" evidence="1">
    <location>
        <begin position="1"/>
        <end position="24"/>
    </location>
</feature>
<name>F7VIP0_9PROT</name>
<evidence type="ECO:0000313" key="2">
    <source>
        <dbReference type="EMBL" id="GAA10235.1"/>
    </source>
</evidence>
<protein>
    <submittedName>
        <fullName evidence="2">Uncharacterized protein</fullName>
    </submittedName>
</protein>
<evidence type="ECO:0000313" key="3">
    <source>
        <dbReference type="Proteomes" id="UP000004319"/>
    </source>
</evidence>